<feature type="region of interest" description="Disordered" evidence="1">
    <location>
        <begin position="422"/>
        <end position="457"/>
    </location>
</feature>
<keyword evidence="6" id="KW-1185">Reference proteome</keyword>
<dbReference type="InterPro" id="IPR033121">
    <property type="entry name" value="PEPTIDASE_A1"/>
</dbReference>
<dbReference type="EMBL" id="PXXK01000142">
    <property type="protein sequence ID" value="RFN50332.1"/>
    <property type="molecule type" value="Genomic_DNA"/>
</dbReference>
<evidence type="ECO:0000256" key="3">
    <source>
        <dbReference type="SAM" id="SignalP"/>
    </source>
</evidence>
<feature type="compositionally biased region" description="Low complexity" evidence="1">
    <location>
        <begin position="444"/>
        <end position="457"/>
    </location>
</feature>
<dbReference type="AlphaFoldDB" id="A0A395MQZ0"/>
<comment type="caution">
    <text evidence="5">The sequence shown here is derived from an EMBL/GenBank/DDBJ whole genome shotgun (WGS) entry which is preliminary data.</text>
</comment>
<dbReference type="PROSITE" id="PS51767">
    <property type="entry name" value="PEPTIDASE_A1"/>
    <property type="match status" value="1"/>
</dbReference>
<dbReference type="Proteomes" id="UP000265631">
    <property type="component" value="Unassembled WGS sequence"/>
</dbReference>
<evidence type="ECO:0000313" key="5">
    <source>
        <dbReference type="EMBL" id="RFN50332.1"/>
    </source>
</evidence>
<keyword evidence="3" id="KW-0732">Signal</keyword>
<evidence type="ECO:0000256" key="1">
    <source>
        <dbReference type="SAM" id="MobiDB-lite"/>
    </source>
</evidence>
<feature type="chain" id="PRO_5017393949" evidence="3">
    <location>
        <begin position="17"/>
        <end position="620"/>
    </location>
</feature>
<evidence type="ECO:0000313" key="6">
    <source>
        <dbReference type="Proteomes" id="UP000265631"/>
    </source>
</evidence>
<keyword evidence="2" id="KW-0812">Transmembrane</keyword>
<keyword evidence="2" id="KW-0472">Membrane</keyword>
<keyword evidence="2" id="KW-1133">Transmembrane helix</keyword>
<organism evidence="5 6">
    <name type="scientific">Fusarium flagelliforme</name>
    <dbReference type="NCBI Taxonomy" id="2675880"/>
    <lineage>
        <taxon>Eukaryota</taxon>
        <taxon>Fungi</taxon>
        <taxon>Dikarya</taxon>
        <taxon>Ascomycota</taxon>
        <taxon>Pezizomycotina</taxon>
        <taxon>Sordariomycetes</taxon>
        <taxon>Hypocreomycetidae</taxon>
        <taxon>Hypocreales</taxon>
        <taxon>Nectriaceae</taxon>
        <taxon>Fusarium</taxon>
        <taxon>Fusarium incarnatum-equiseti species complex</taxon>
    </lineage>
</organism>
<name>A0A395MQZ0_9HYPO</name>
<feature type="transmembrane region" description="Helical" evidence="2">
    <location>
        <begin position="459"/>
        <end position="483"/>
    </location>
</feature>
<dbReference type="InterPro" id="IPR021109">
    <property type="entry name" value="Peptidase_aspartic_dom_sf"/>
</dbReference>
<evidence type="ECO:0000256" key="2">
    <source>
        <dbReference type="SAM" id="Phobius"/>
    </source>
</evidence>
<feature type="domain" description="Peptidase A1" evidence="4">
    <location>
        <begin position="43"/>
        <end position="399"/>
    </location>
</feature>
<evidence type="ECO:0000259" key="4">
    <source>
        <dbReference type="PROSITE" id="PS51767"/>
    </source>
</evidence>
<accession>A0A395MQZ0</accession>
<dbReference type="STRING" id="2594813.A0A395MQZ0"/>
<dbReference type="SUPFAM" id="SSF50630">
    <property type="entry name" value="Acid proteases"/>
    <property type="match status" value="1"/>
</dbReference>
<gene>
    <name evidence="5" type="ORF">FIE12Z_5512</name>
</gene>
<sequence length="620" mass="67132">MHLLLSLLFAATASCASTCNTEPLSLPIRDVQVLPNVDKSLMRGISASIGSPEQNIVLLPWAELNNTWIYDDQPYCDKTVIWNDRICQIRRGGFYDEANSTSFTKASDIGDAGGSTNEVSFQGAESGIKKLVATGLAGTDNLTLEGAPTVDDLPIGIPRLKWDAGYTMLHPLGLGSNSTYLNALKEAGKVSSRVWSIFWGRMWVKTPIDGSLVLGGYDEEKVIGANYTAPLRYDDYTGTAGCWTGMKITISDIRVNFRDGSDESIFPSNTALPCCIVPQRQLLLEAPGAYVSRFEDVTGTNHTENSYGLHWSARLIDADKAFDGDITFHLNSGLQIRVPNDQYIVPFVDIERSGARVTKPKTKELLMNGVADQPATLGRYFLTAAYLMVNHDAGTFTLWQGNPTQRSKLVQVYDQKTADECGKDGTGIVQPTVSAGPDEETRESAVQSEASPSSSPSGAVIGGAVAGAVVLIAVLCLGAFFLLRRKRKTVAGQESSAPPEYVHYDKAEFPAWSPPQEMAGCKPMPAEAQGQFHFVYELDVTLDCPIKDLHTGQILQLKCTPLCEDGSGRGSGMGDDALQTVTSTTPNTSGMEARSSLPKFRGLLQVTHCHHKRQWLAGSS</sequence>
<dbReference type="Gene3D" id="2.40.70.10">
    <property type="entry name" value="Acid Proteases"/>
    <property type="match status" value="2"/>
</dbReference>
<protein>
    <submittedName>
        <fullName evidence="5">Peptidase aspartic</fullName>
    </submittedName>
</protein>
<reference evidence="5 6" key="1">
    <citation type="journal article" date="2018" name="PLoS Pathog.">
        <title>Evolution of structural diversity of trichothecenes, a family of toxins produced by plant pathogenic and entomopathogenic fungi.</title>
        <authorList>
            <person name="Proctor R.H."/>
            <person name="McCormick S.P."/>
            <person name="Kim H.S."/>
            <person name="Cardoza R.E."/>
            <person name="Stanley A.M."/>
            <person name="Lindo L."/>
            <person name="Kelly A."/>
            <person name="Brown D.W."/>
            <person name="Lee T."/>
            <person name="Vaughan M.M."/>
            <person name="Alexander N.J."/>
            <person name="Busman M."/>
            <person name="Gutierrez S."/>
        </authorList>
    </citation>
    <scope>NUCLEOTIDE SEQUENCE [LARGE SCALE GENOMIC DNA]</scope>
    <source>
        <strain evidence="5 6">NRRL 13405</strain>
    </source>
</reference>
<feature type="signal peptide" evidence="3">
    <location>
        <begin position="1"/>
        <end position="16"/>
    </location>
</feature>
<proteinExistence type="predicted"/>